<dbReference type="EMBL" id="RBRE01000038">
    <property type="protein sequence ID" value="RMQ47240.1"/>
    <property type="molecule type" value="Genomic_DNA"/>
</dbReference>
<dbReference type="InterPro" id="IPR039424">
    <property type="entry name" value="SBP_5"/>
</dbReference>
<evidence type="ECO:0000256" key="3">
    <source>
        <dbReference type="ARBA" id="ARBA00022856"/>
    </source>
</evidence>
<dbReference type="Proteomes" id="UP000277236">
    <property type="component" value="Unassembled WGS sequence"/>
</dbReference>
<feature type="domain" description="Solute-binding protein family 5" evidence="5">
    <location>
        <begin position="117"/>
        <end position="469"/>
    </location>
</feature>
<dbReference type="PIRSF" id="PIRSF002741">
    <property type="entry name" value="MppA"/>
    <property type="match status" value="1"/>
</dbReference>
<gene>
    <name evidence="6" type="ORF">ALQ04_01557</name>
</gene>
<reference evidence="6 7" key="1">
    <citation type="submission" date="2018-08" db="EMBL/GenBank/DDBJ databases">
        <title>Recombination of ecologically and evolutionarily significant loci maintains genetic cohesion in the Pseudomonas syringae species complex.</title>
        <authorList>
            <person name="Dillon M."/>
            <person name="Thakur S."/>
            <person name="Almeida R.N.D."/>
            <person name="Weir B.S."/>
            <person name="Guttman D.S."/>
        </authorList>
    </citation>
    <scope>NUCLEOTIDE SEQUENCE [LARGE SCALE GENOMIC DNA]</scope>
    <source>
        <strain evidence="6 7">ICMP 3353</strain>
    </source>
</reference>
<dbReference type="GO" id="GO:0030288">
    <property type="term" value="C:outer membrane-bounded periplasmic space"/>
    <property type="evidence" value="ECO:0007669"/>
    <property type="project" value="TreeGrafter"/>
</dbReference>
<evidence type="ECO:0000313" key="7">
    <source>
        <dbReference type="Proteomes" id="UP000277236"/>
    </source>
</evidence>
<keyword evidence="3" id="KW-0571">Peptide transport</keyword>
<organism evidence="6 7">
    <name type="scientific">Pseudomonas cichorii</name>
    <dbReference type="NCBI Taxonomy" id="36746"/>
    <lineage>
        <taxon>Bacteria</taxon>
        <taxon>Pseudomonadati</taxon>
        <taxon>Pseudomonadota</taxon>
        <taxon>Gammaproteobacteria</taxon>
        <taxon>Pseudomonadales</taxon>
        <taxon>Pseudomonadaceae</taxon>
        <taxon>Pseudomonas</taxon>
    </lineage>
</organism>
<dbReference type="SUPFAM" id="SSF53850">
    <property type="entry name" value="Periplasmic binding protein-like II"/>
    <property type="match status" value="1"/>
</dbReference>
<comment type="similarity">
    <text evidence="1">Belongs to the bacterial solute-binding protein 5 family.</text>
</comment>
<dbReference type="Gene3D" id="3.10.105.10">
    <property type="entry name" value="Dipeptide-binding Protein, Domain 3"/>
    <property type="match status" value="1"/>
</dbReference>
<protein>
    <submittedName>
        <fullName evidence="6">Dipeptide ABC transporter periplasmic protein</fullName>
    </submittedName>
</protein>
<accession>A0A3M4M0R7</accession>
<dbReference type="GO" id="GO:0043190">
    <property type="term" value="C:ATP-binding cassette (ABC) transporter complex"/>
    <property type="evidence" value="ECO:0007669"/>
    <property type="project" value="InterPro"/>
</dbReference>
<keyword evidence="2" id="KW-0732">Signal</keyword>
<dbReference type="GO" id="GO:0015031">
    <property type="term" value="P:protein transport"/>
    <property type="evidence" value="ECO:0007669"/>
    <property type="project" value="UniProtKB-KW"/>
</dbReference>
<dbReference type="PANTHER" id="PTHR30290:SF38">
    <property type="entry name" value="D,D-DIPEPTIDE-BINDING PERIPLASMIC PROTEIN DDPA-RELATED"/>
    <property type="match status" value="1"/>
</dbReference>
<evidence type="ECO:0000256" key="1">
    <source>
        <dbReference type="ARBA" id="ARBA00005695"/>
    </source>
</evidence>
<dbReference type="InterPro" id="IPR030678">
    <property type="entry name" value="Peptide/Ni-bd"/>
</dbReference>
<evidence type="ECO:0000256" key="2">
    <source>
        <dbReference type="ARBA" id="ARBA00022729"/>
    </source>
</evidence>
<dbReference type="CDD" id="cd08512">
    <property type="entry name" value="PBP2_NikA_DppA_OppA_like_7"/>
    <property type="match status" value="1"/>
</dbReference>
<keyword evidence="4" id="KW-0653">Protein transport</keyword>
<sequence>MMTGSGVSMLSSIISTARYSTNNKPDDVYFEHKGTGMKSIVKPHHLAIAVFFSAMGLGTWQSAQAAVAQDTLMIGKPSDPQTLDPAVTIDNNDWAITYPAYQRLVTYKVEDGKGSTEVQGELASDWTVSADNLIWDFKIKAGNLFDDGTEVNAQAVKFSFDRVMKLKQGPSGAFPEDMAVSVVDPLTVRFTLKAPYAPFLSTLAHNGAAIVNPLVANKPEGAETYLSTHTAGSGAFKLVDWQKGQSLTLQQNSYYAGPKPALNKVVVKIIGEASVRRLQLERGDLDIVEDMPEDQLKALARKPGIVVGDYPSLRVTMLYLNTQKAPMSNPDARRAIIESIDYNGIIQGILGGKAKPLNGPIPQGMWAYDEKLPALKQDLAKAKADLARVSPKVSNLTFMYSDKDPNWEPIGLTLQAGLQTLGVNMKMEKLANASMRERLGSGDFDVAIGSWSPDFADPYMFMNFFFDSKLKGLAGNRSMYENPAVDALIRESATTNDMSKRVELYQKAQKIVLADSVYAYLYQKAYTLPMSEKVKGYVFNPMLEQVFNIGTITK</sequence>
<proteinExistence type="inferred from homology"/>
<evidence type="ECO:0000313" key="6">
    <source>
        <dbReference type="EMBL" id="RMQ47240.1"/>
    </source>
</evidence>
<dbReference type="AlphaFoldDB" id="A0A3M4M0R7"/>
<comment type="caution">
    <text evidence="6">The sequence shown here is derived from an EMBL/GenBank/DDBJ whole genome shotgun (WGS) entry which is preliminary data.</text>
</comment>
<evidence type="ECO:0000256" key="4">
    <source>
        <dbReference type="ARBA" id="ARBA00022927"/>
    </source>
</evidence>
<dbReference type="Gene3D" id="3.40.190.10">
    <property type="entry name" value="Periplasmic binding protein-like II"/>
    <property type="match status" value="1"/>
</dbReference>
<dbReference type="Gene3D" id="3.90.76.10">
    <property type="entry name" value="Dipeptide-binding Protein, Domain 1"/>
    <property type="match status" value="1"/>
</dbReference>
<keyword evidence="4" id="KW-0813">Transport</keyword>
<dbReference type="Pfam" id="PF00496">
    <property type="entry name" value="SBP_bac_5"/>
    <property type="match status" value="1"/>
</dbReference>
<dbReference type="InterPro" id="IPR000914">
    <property type="entry name" value="SBP_5_dom"/>
</dbReference>
<evidence type="ECO:0000259" key="5">
    <source>
        <dbReference type="Pfam" id="PF00496"/>
    </source>
</evidence>
<dbReference type="GO" id="GO:0042938">
    <property type="term" value="P:dipeptide transport"/>
    <property type="evidence" value="ECO:0007669"/>
    <property type="project" value="TreeGrafter"/>
</dbReference>
<dbReference type="PANTHER" id="PTHR30290">
    <property type="entry name" value="PERIPLASMIC BINDING COMPONENT OF ABC TRANSPORTER"/>
    <property type="match status" value="1"/>
</dbReference>
<dbReference type="GO" id="GO:1904680">
    <property type="term" value="F:peptide transmembrane transporter activity"/>
    <property type="evidence" value="ECO:0007669"/>
    <property type="project" value="TreeGrafter"/>
</dbReference>
<name>A0A3M4M0R7_PSECI</name>